<evidence type="ECO:0000313" key="6">
    <source>
        <dbReference type="EMBL" id="KAK0420060.1"/>
    </source>
</evidence>
<dbReference type="InterPro" id="IPR001314">
    <property type="entry name" value="Peptidase_S1A"/>
</dbReference>
<dbReference type="Proteomes" id="UP001175271">
    <property type="component" value="Unassembled WGS sequence"/>
</dbReference>
<accession>A0AA39IAG9</accession>
<dbReference type="PROSITE" id="PS00135">
    <property type="entry name" value="TRYPSIN_SER"/>
    <property type="match status" value="1"/>
</dbReference>
<evidence type="ECO:0000256" key="4">
    <source>
        <dbReference type="SAM" id="SignalP"/>
    </source>
</evidence>
<dbReference type="EMBL" id="JAUCMV010000002">
    <property type="protein sequence ID" value="KAK0420060.1"/>
    <property type="molecule type" value="Genomic_DNA"/>
</dbReference>
<keyword evidence="4" id="KW-0732">Signal</keyword>
<evidence type="ECO:0000256" key="3">
    <source>
        <dbReference type="RuleBase" id="RU363034"/>
    </source>
</evidence>
<evidence type="ECO:0000313" key="7">
    <source>
        <dbReference type="Proteomes" id="UP001175271"/>
    </source>
</evidence>
<dbReference type="FunFam" id="2.40.10.10:FF:000068">
    <property type="entry name" value="transmembrane protease serine 2"/>
    <property type="match status" value="1"/>
</dbReference>
<proteinExistence type="inferred from homology"/>
<feature type="chain" id="PRO_5041363981" description="Peptidase S1 domain-containing protein" evidence="4">
    <location>
        <begin position="21"/>
        <end position="531"/>
    </location>
</feature>
<protein>
    <recommendedName>
        <fullName evidence="5">Peptidase S1 domain-containing protein</fullName>
    </recommendedName>
</protein>
<comment type="caution">
    <text evidence="6">The sequence shown here is derived from an EMBL/GenBank/DDBJ whole genome shotgun (WGS) entry which is preliminary data.</text>
</comment>
<feature type="domain" description="Peptidase S1" evidence="5">
    <location>
        <begin position="54"/>
        <end position="283"/>
    </location>
</feature>
<dbReference type="InterPro" id="IPR033116">
    <property type="entry name" value="TRYPSIN_SER"/>
</dbReference>
<organism evidence="6 7">
    <name type="scientific">Steinernema hermaphroditum</name>
    <dbReference type="NCBI Taxonomy" id="289476"/>
    <lineage>
        <taxon>Eukaryota</taxon>
        <taxon>Metazoa</taxon>
        <taxon>Ecdysozoa</taxon>
        <taxon>Nematoda</taxon>
        <taxon>Chromadorea</taxon>
        <taxon>Rhabditida</taxon>
        <taxon>Tylenchina</taxon>
        <taxon>Panagrolaimomorpha</taxon>
        <taxon>Strongyloidoidea</taxon>
        <taxon>Steinernematidae</taxon>
        <taxon>Steinernema</taxon>
    </lineage>
</organism>
<keyword evidence="3" id="KW-0645">Protease</keyword>
<keyword evidence="3" id="KW-0378">Hydrolase</keyword>
<dbReference type="GO" id="GO:0004252">
    <property type="term" value="F:serine-type endopeptidase activity"/>
    <property type="evidence" value="ECO:0007669"/>
    <property type="project" value="InterPro"/>
</dbReference>
<dbReference type="PANTHER" id="PTHR24256">
    <property type="entry name" value="TRYPTASE-RELATED"/>
    <property type="match status" value="1"/>
</dbReference>
<dbReference type="Gene3D" id="2.40.10.10">
    <property type="entry name" value="Trypsin-like serine proteases"/>
    <property type="match status" value="2"/>
</dbReference>
<dbReference type="SUPFAM" id="SSF50494">
    <property type="entry name" value="Trypsin-like serine proteases"/>
    <property type="match status" value="2"/>
</dbReference>
<sequence length="531" mass="58209">MGSLLLLFYVFITAALQTHGDFHDFHIQTPAVHPVTFEDVRKLASRAFNAGQLIFGGQMAYSGLLPMQALLLYSVNGSEEKTHCAIKMKQPSYIMVGAVSIFEETSNTQERLIHKVYPHKDYDERKPSRPNDIAVVEFSPPVTLNKDVQFANILKNDDKFIKEATHSIVSGFGTYKFGGRYGNVTWKSPDLLYADVNIYNSSYCNSTKVWTKDQICAGAKGRGIGPGDDGGPISVINNHTVYQVGLASWSTKLGRILRDRQDLFPSVFTRVSHYCNIISGTKATVGLIPMQAVIEWRMKPDGRGPFICGGTLISPNHVLTAAHCTTRMKTAKIMVGGVEYYQNTTSTQWRHVTKIHSHPQYNKSDLSGVYFNNDIGIVEFSPAVTLGRNVKLATLIKNDNSYLREKKIVVSGYGVKGYGGKYGNESIGSSDLLYTGVQIYNFSYCNEARANLGARLSYNQFCAGGPGKGMGLGDSGGPIQVVLPGQLIQIGIASYASVSPKYATKLPVVFTRVSPFCDYISSITNGAAKCK</sequence>
<dbReference type="SMART" id="SM00020">
    <property type="entry name" value="Tryp_SPc"/>
    <property type="match status" value="2"/>
</dbReference>
<dbReference type="InterPro" id="IPR001254">
    <property type="entry name" value="Trypsin_dom"/>
</dbReference>
<reference evidence="6" key="1">
    <citation type="submission" date="2023-06" db="EMBL/GenBank/DDBJ databases">
        <title>Genomic analysis of the entomopathogenic nematode Steinernema hermaphroditum.</title>
        <authorList>
            <person name="Schwarz E.M."/>
            <person name="Heppert J.K."/>
            <person name="Baniya A."/>
            <person name="Schwartz H.T."/>
            <person name="Tan C.-H."/>
            <person name="Antoshechkin I."/>
            <person name="Sternberg P.W."/>
            <person name="Goodrich-Blair H."/>
            <person name="Dillman A.R."/>
        </authorList>
    </citation>
    <scope>NUCLEOTIDE SEQUENCE</scope>
    <source>
        <strain evidence="6">PS9179</strain>
        <tissue evidence="6">Whole animal</tissue>
    </source>
</reference>
<dbReference type="InterPro" id="IPR018114">
    <property type="entry name" value="TRYPSIN_HIS"/>
</dbReference>
<name>A0AA39IAG9_9BILA</name>
<keyword evidence="7" id="KW-1185">Reference proteome</keyword>
<keyword evidence="3" id="KW-0720">Serine protease</keyword>
<dbReference type="InterPro" id="IPR051487">
    <property type="entry name" value="Ser/Thr_Proteases_Immune/Dev"/>
</dbReference>
<evidence type="ECO:0000259" key="5">
    <source>
        <dbReference type="PROSITE" id="PS50240"/>
    </source>
</evidence>
<evidence type="ECO:0000256" key="2">
    <source>
        <dbReference type="ARBA" id="ARBA00024195"/>
    </source>
</evidence>
<dbReference type="InterPro" id="IPR009003">
    <property type="entry name" value="Peptidase_S1_PA"/>
</dbReference>
<gene>
    <name evidence="6" type="ORF">QR680_014493</name>
</gene>
<keyword evidence="1" id="KW-1015">Disulfide bond</keyword>
<dbReference type="PROSITE" id="PS50240">
    <property type="entry name" value="TRYPSIN_DOM"/>
    <property type="match status" value="2"/>
</dbReference>
<comment type="similarity">
    <text evidence="2">Belongs to the peptidase S1 family. CLIP subfamily.</text>
</comment>
<dbReference type="Pfam" id="PF00089">
    <property type="entry name" value="Trypsin"/>
    <property type="match status" value="1"/>
</dbReference>
<dbReference type="PROSITE" id="PS00134">
    <property type="entry name" value="TRYPSIN_HIS"/>
    <property type="match status" value="1"/>
</dbReference>
<dbReference type="AlphaFoldDB" id="A0AA39IAG9"/>
<feature type="domain" description="Peptidase S1" evidence="5">
    <location>
        <begin position="277"/>
        <end position="525"/>
    </location>
</feature>
<dbReference type="InterPro" id="IPR043504">
    <property type="entry name" value="Peptidase_S1_PA_chymotrypsin"/>
</dbReference>
<feature type="signal peptide" evidence="4">
    <location>
        <begin position="1"/>
        <end position="20"/>
    </location>
</feature>
<evidence type="ECO:0000256" key="1">
    <source>
        <dbReference type="ARBA" id="ARBA00023157"/>
    </source>
</evidence>
<dbReference type="PRINTS" id="PR00722">
    <property type="entry name" value="CHYMOTRYPSIN"/>
</dbReference>
<dbReference type="GO" id="GO:0006508">
    <property type="term" value="P:proteolysis"/>
    <property type="evidence" value="ECO:0007669"/>
    <property type="project" value="UniProtKB-KW"/>
</dbReference>